<evidence type="ECO:0000313" key="3">
    <source>
        <dbReference type="Proteomes" id="UP000235023"/>
    </source>
</evidence>
<protein>
    <submittedName>
        <fullName evidence="2">Uncharacterized protein</fullName>
    </submittedName>
</protein>
<keyword evidence="1" id="KW-0472">Membrane</keyword>
<proteinExistence type="predicted"/>
<gene>
    <name evidence="2" type="ORF">BDW42DRAFT_16421</name>
</gene>
<name>A0A2J5HHX3_9EURO</name>
<keyword evidence="1" id="KW-1133">Transmembrane helix</keyword>
<keyword evidence="1" id="KW-0812">Transmembrane</keyword>
<feature type="transmembrane region" description="Helical" evidence="1">
    <location>
        <begin position="56"/>
        <end position="78"/>
    </location>
</feature>
<dbReference type="Proteomes" id="UP000235023">
    <property type="component" value="Unassembled WGS sequence"/>
</dbReference>
<accession>A0A2J5HHX3</accession>
<evidence type="ECO:0000313" key="2">
    <source>
        <dbReference type="EMBL" id="PLN76628.1"/>
    </source>
</evidence>
<keyword evidence="3" id="KW-1185">Reference proteome</keyword>
<dbReference type="EMBL" id="KZ559613">
    <property type="protein sequence ID" value="PLN76628.1"/>
    <property type="molecule type" value="Genomic_DNA"/>
</dbReference>
<dbReference type="AlphaFoldDB" id="A0A2J5HHX3"/>
<sequence length="83" mass="9535">MHAPYPSAQRSSTTSLLYSTSYGLELRDTGPSEIKVLQICCRIRIWLRCNYFSSPLFVPSALFFGFLFPFFLFFHTLIASLKS</sequence>
<evidence type="ECO:0000256" key="1">
    <source>
        <dbReference type="SAM" id="Phobius"/>
    </source>
</evidence>
<organism evidence="2 3">
    <name type="scientific">Aspergillus taichungensis</name>
    <dbReference type="NCBI Taxonomy" id="482145"/>
    <lineage>
        <taxon>Eukaryota</taxon>
        <taxon>Fungi</taxon>
        <taxon>Dikarya</taxon>
        <taxon>Ascomycota</taxon>
        <taxon>Pezizomycotina</taxon>
        <taxon>Eurotiomycetes</taxon>
        <taxon>Eurotiomycetidae</taxon>
        <taxon>Eurotiales</taxon>
        <taxon>Aspergillaceae</taxon>
        <taxon>Aspergillus</taxon>
        <taxon>Aspergillus subgen. Circumdati</taxon>
    </lineage>
</organism>
<reference evidence="3" key="1">
    <citation type="submission" date="2017-12" db="EMBL/GenBank/DDBJ databases">
        <authorList>
            <consortium name="DOE Joint Genome Institute"/>
            <person name="Mondo S.J."/>
            <person name="Kjaerbolling I."/>
            <person name="Vesth T.C."/>
            <person name="Frisvad J.C."/>
            <person name="Nybo J.L."/>
            <person name="Theobald S."/>
            <person name="Kuo A."/>
            <person name="Bowyer P."/>
            <person name="Matsuda Y."/>
            <person name="Lyhne E.K."/>
            <person name="Kogle M.E."/>
            <person name="Clum A."/>
            <person name="Lipzen A."/>
            <person name="Salamov A."/>
            <person name="Ngan C.Y."/>
            <person name="Daum C."/>
            <person name="Chiniquy J."/>
            <person name="Barry K."/>
            <person name="LaButti K."/>
            <person name="Haridas S."/>
            <person name="Simmons B.A."/>
            <person name="Magnuson J.K."/>
            <person name="Mortensen U.H."/>
            <person name="Larsen T.O."/>
            <person name="Grigoriev I.V."/>
            <person name="Baker S.E."/>
            <person name="Andersen M.R."/>
            <person name="Nordberg H.P."/>
            <person name="Cantor M.N."/>
            <person name="Hua S.X."/>
        </authorList>
    </citation>
    <scope>NUCLEOTIDE SEQUENCE [LARGE SCALE GENOMIC DNA]</scope>
    <source>
        <strain evidence="3">IBT 19404</strain>
    </source>
</reference>